<evidence type="ECO:0000256" key="16">
    <source>
        <dbReference type="ARBA" id="ARBA00044969"/>
    </source>
</evidence>
<reference evidence="22" key="1">
    <citation type="submission" date="2016-06" db="UniProtKB">
        <authorList>
            <consortium name="WormBaseParasite"/>
        </authorList>
    </citation>
    <scope>IDENTIFICATION</scope>
</reference>
<evidence type="ECO:0000313" key="22">
    <source>
        <dbReference type="WBParaSite" id="SBAD_0000269701-mRNA-1"/>
    </source>
</evidence>
<keyword evidence="7" id="KW-0227">DNA damage</keyword>
<dbReference type="InterPro" id="IPR006555">
    <property type="entry name" value="ATP-dep_Helicase_C"/>
</dbReference>
<dbReference type="Pfam" id="PF13307">
    <property type="entry name" value="Helicase_C_2"/>
    <property type="match status" value="1"/>
</dbReference>
<evidence type="ECO:0000256" key="12">
    <source>
        <dbReference type="ARBA" id="ARBA00023014"/>
    </source>
</evidence>
<evidence type="ECO:0000259" key="19">
    <source>
        <dbReference type="PROSITE" id="PS51193"/>
    </source>
</evidence>
<dbReference type="PROSITE" id="PS51193">
    <property type="entry name" value="HELICASE_ATP_BIND_2"/>
    <property type="match status" value="1"/>
</dbReference>
<dbReference type="EC" id="5.6.2.3" evidence="16"/>
<keyword evidence="4" id="KW-0004">4Fe-4S</keyword>
<dbReference type="InterPro" id="IPR045028">
    <property type="entry name" value="DinG/Rad3-like"/>
</dbReference>
<evidence type="ECO:0000256" key="18">
    <source>
        <dbReference type="ARBA" id="ARBA00082714"/>
    </source>
</evidence>
<dbReference type="CDD" id="cd18788">
    <property type="entry name" value="SF2_C_XPD"/>
    <property type="match status" value="1"/>
</dbReference>
<dbReference type="SMART" id="SM00491">
    <property type="entry name" value="HELICc2"/>
    <property type="match status" value="1"/>
</dbReference>
<dbReference type="InterPro" id="IPR006554">
    <property type="entry name" value="Helicase-like_DEXD_c2"/>
</dbReference>
<sequence>MSDQLQPSAELQRKNSSFEFHDSFESKACKTKKPIIFYATRTHKQLFQVIRELKKTEYCNIKMTILGSRDHTCINLEVRKAQDRTEACKLLLNDANVSGQLSFYNMYEKNPGSLRLYIEDYLNHSKGQGDVCKIGKPVVWDIEELVDVCRADRICPYFACTDVLKKDAELVFCPYNYLLDPLVRNAMQISLKHNVVILDEAHNIEDICREAVSFTISLKEMTKALVDCSNLHWFFCLTEKISVLQSDVCIALKDLITAFEGVIKWMQHESSDELLTFREYGVYTHVWSGADILVQLKQMSCDRLALSALQVGKENAYEQNYSQDSILADSDNGIRITVNFWCMNPAIVSVVFEIFARSVILASGTLAPLDTFESELGIPFQLKLEARHVLPPNRMWVGSISTGPNGYPLRATFKFTESFQFQDEIGYLLLHVCQEVPKGVLLLARWNCTGIFKKLCVYKQVFLEPKRSEDLNTTMHDYYSVVAHPEKVSAQCNGAVFIAVYRGKISEGLDFSDDNARAVIAVGIPYPNVKDLVIELKRDYNNESALFSGDHWYEVQAYRALNQALGRCLRHANDWGALILVDERFSQNHDKYTVGLSKWIRNSLIHYKDFQFMLRSLTDFTRRLKDC</sequence>
<gene>
    <name evidence="20" type="ORF">SBAD_LOCUS2569</name>
</gene>
<keyword evidence="8" id="KW-0378">Hydrolase</keyword>
<dbReference type="GO" id="GO:0005524">
    <property type="term" value="F:ATP binding"/>
    <property type="evidence" value="ECO:0007669"/>
    <property type="project" value="UniProtKB-KW"/>
</dbReference>
<evidence type="ECO:0000256" key="6">
    <source>
        <dbReference type="ARBA" id="ARBA00022741"/>
    </source>
</evidence>
<evidence type="ECO:0000256" key="5">
    <source>
        <dbReference type="ARBA" id="ARBA00022723"/>
    </source>
</evidence>
<evidence type="ECO:0000256" key="11">
    <source>
        <dbReference type="ARBA" id="ARBA00023004"/>
    </source>
</evidence>
<keyword evidence="12" id="KW-0411">Iron-sulfur</keyword>
<organism evidence="22">
    <name type="scientific">Soboliphyme baturini</name>
    <dbReference type="NCBI Taxonomy" id="241478"/>
    <lineage>
        <taxon>Eukaryota</taxon>
        <taxon>Metazoa</taxon>
        <taxon>Ecdysozoa</taxon>
        <taxon>Nematoda</taxon>
        <taxon>Enoplea</taxon>
        <taxon>Dorylaimia</taxon>
        <taxon>Dioctophymatida</taxon>
        <taxon>Dioctophymatoidea</taxon>
        <taxon>Soboliphymatidae</taxon>
        <taxon>Soboliphyme</taxon>
    </lineage>
</organism>
<keyword evidence="10" id="KW-0067">ATP-binding</keyword>
<keyword evidence="14" id="KW-0413">Isomerase</keyword>
<dbReference type="GO" id="GO:0006289">
    <property type="term" value="P:nucleotide-excision repair"/>
    <property type="evidence" value="ECO:0007669"/>
    <property type="project" value="TreeGrafter"/>
</dbReference>
<evidence type="ECO:0000256" key="2">
    <source>
        <dbReference type="ARBA" id="ARBA00004123"/>
    </source>
</evidence>
<comment type="subcellular location">
    <subcellularLocation>
        <location evidence="2">Nucleus</location>
    </subcellularLocation>
</comment>
<dbReference type="Proteomes" id="UP000270296">
    <property type="component" value="Unassembled WGS sequence"/>
</dbReference>
<dbReference type="GO" id="GO:0046872">
    <property type="term" value="F:metal ion binding"/>
    <property type="evidence" value="ECO:0007669"/>
    <property type="project" value="UniProtKB-KW"/>
</dbReference>
<name>A0A183IG25_9BILA</name>
<comment type="cofactor">
    <cofactor evidence="1">
        <name>[4Fe-4S] cluster</name>
        <dbReference type="ChEBI" id="CHEBI:49883"/>
    </cofactor>
</comment>
<dbReference type="FunFam" id="3.40.50.300:FF:000731">
    <property type="entry name" value="Fanconi anemia group J protein homolog"/>
    <property type="match status" value="1"/>
</dbReference>
<dbReference type="GO" id="GO:0005634">
    <property type="term" value="C:nucleus"/>
    <property type="evidence" value="ECO:0007669"/>
    <property type="project" value="UniProtKB-SubCell"/>
</dbReference>
<dbReference type="GO" id="GO:1990918">
    <property type="term" value="P:double-strand break repair involved in meiotic recombination"/>
    <property type="evidence" value="ECO:0007669"/>
    <property type="project" value="TreeGrafter"/>
</dbReference>
<keyword evidence="15" id="KW-0539">Nucleus</keyword>
<keyword evidence="13" id="KW-0234">DNA repair</keyword>
<evidence type="ECO:0000256" key="9">
    <source>
        <dbReference type="ARBA" id="ARBA00022806"/>
    </source>
</evidence>
<evidence type="ECO:0000313" key="20">
    <source>
        <dbReference type="EMBL" id="VDO98118.1"/>
    </source>
</evidence>
<dbReference type="InterPro" id="IPR010614">
    <property type="entry name" value="RAD3-like_helicase_DEAD"/>
</dbReference>
<protein>
    <recommendedName>
        <fullName evidence="16">DNA 5'-3' helicase</fullName>
        <ecNumber evidence="16">5.6.2.3</ecNumber>
    </recommendedName>
    <alternativeName>
        <fullName evidence="18">DNA 5'-3' helicase FANCJ</fullName>
    </alternativeName>
</protein>
<dbReference type="InterPro" id="IPR014013">
    <property type="entry name" value="Helic_SF1/SF2_ATP-bd_DinG/Rad3"/>
</dbReference>
<dbReference type="InterPro" id="IPR027417">
    <property type="entry name" value="P-loop_NTPase"/>
</dbReference>
<feature type="domain" description="Helicase ATP-binding" evidence="19">
    <location>
        <begin position="1"/>
        <end position="255"/>
    </location>
</feature>
<evidence type="ECO:0000256" key="4">
    <source>
        <dbReference type="ARBA" id="ARBA00022485"/>
    </source>
</evidence>
<evidence type="ECO:0000256" key="13">
    <source>
        <dbReference type="ARBA" id="ARBA00023204"/>
    </source>
</evidence>
<evidence type="ECO:0000256" key="15">
    <source>
        <dbReference type="ARBA" id="ARBA00023242"/>
    </source>
</evidence>
<keyword evidence="11" id="KW-0408">Iron</keyword>
<dbReference type="GO" id="GO:0051539">
    <property type="term" value="F:4 iron, 4 sulfur cluster binding"/>
    <property type="evidence" value="ECO:0007669"/>
    <property type="project" value="UniProtKB-KW"/>
</dbReference>
<dbReference type="GO" id="GO:0043139">
    <property type="term" value="F:5'-3' DNA helicase activity"/>
    <property type="evidence" value="ECO:0007669"/>
    <property type="project" value="UniProtKB-EC"/>
</dbReference>
<reference evidence="20 21" key="2">
    <citation type="submission" date="2018-11" db="EMBL/GenBank/DDBJ databases">
        <authorList>
            <consortium name="Pathogen Informatics"/>
        </authorList>
    </citation>
    <scope>NUCLEOTIDE SEQUENCE [LARGE SCALE GENOMIC DNA]</scope>
</reference>
<dbReference type="OrthoDB" id="19182at2759"/>
<dbReference type="SUPFAM" id="SSF52540">
    <property type="entry name" value="P-loop containing nucleoside triphosphate hydrolases"/>
    <property type="match status" value="1"/>
</dbReference>
<comment type="similarity">
    <text evidence="3">Belongs to the DEAD box helicase family. DEAH subfamily.</text>
</comment>
<dbReference type="GO" id="GO:0003677">
    <property type="term" value="F:DNA binding"/>
    <property type="evidence" value="ECO:0007669"/>
    <property type="project" value="InterPro"/>
</dbReference>
<dbReference type="PANTHER" id="PTHR11472:SF47">
    <property type="entry name" value="FANCONI ANEMIA GROUP J PROTEIN"/>
    <property type="match status" value="1"/>
</dbReference>
<evidence type="ECO:0000256" key="3">
    <source>
        <dbReference type="ARBA" id="ARBA00008792"/>
    </source>
</evidence>
<keyword evidence="9" id="KW-0347">Helicase</keyword>
<evidence type="ECO:0000256" key="8">
    <source>
        <dbReference type="ARBA" id="ARBA00022801"/>
    </source>
</evidence>
<proteinExistence type="inferred from homology"/>
<evidence type="ECO:0000256" key="10">
    <source>
        <dbReference type="ARBA" id="ARBA00022840"/>
    </source>
</evidence>
<dbReference type="AlphaFoldDB" id="A0A183IG25"/>
<evidence type="ECO:0000313" key="21">
    <source>
        <dbReference type="Proteomes" id="UP000270296"/>
    </source>
</evidence>
<dbReference type="Pfam" id="PF06733">
    <property type="entry name" value="DEAD_2"/>
    <property type="match status" value="1"/>
</dbReference>
<evidence type="ECO:0000256" key="17">
    <source>
        <dbReference type="ARBA" id="ARBA00048954"/>
    </source>
</evidence>
<evidence type="ECO:0000256" key="1">
    <source>
        <dbReference type="ARBA" id="ARBA00001966"/>
    </source>
</evidence>
<dbReference type="GO" id="GO:0016818">
    <property type="term" value="F:hydrolase activity, acting on acid anhydrides, in phosphorus-containing anhydrides"/>
    <property type="evidence" value="ECO:0007669"/>
    <property type="project" value="InterPro"/>
</dbReference>
<comment type="catalytic activity">
    <reaction evidence="17">
        <text>ATP + H2O = ADP + phosphate + H(+)</text>
        <dbReference type="Rhea" id="RHEA:13065"/>
        <dbReference type="ChEBI" id="CHEBI:15377"/>
        <dbReference type="ChEBI" id="CHEBI:15378"/>
        <dbReference type="ChEBI" id="CHEBI:30616"/>
        <dbReference type="ChEBI" id="CHEBI:43474"/>
        <dbReference type="ChEBI" id="CHEBI:456216"/>
        <dbReference type="EC" id="5.6.2.3"/>
    </reaction>
</comment>
<dbReference type="EMBL" id="UZAM01007291">
    <property type="protein sequence ID" value="VDO98118.1"/>
    <property type="molecule type" value="Genomic_DNA"/>
</dbReference>
<dbReference type="Gene3D" id="3.40.50.300">
    <property type="entry name" value="P-loop containing nucleotide triphosphate hydrolases"/>
    <property type="match status" value="2"/>
</dbReference>
<evidence type="ECO:0000256" key="14">
    <source>
        <dbReference type="ARBA" id="ARBA00023235"/>
    </source>
</evidence>
<evidence type="ECO:0000256" key="7">
    <source>
        <dbReference type="ARBA" id="ARBA00022763"/>
    </source>
</evidence>
<accession>A0A183IG25</accession>
<keyword evidence="6" id="KW-0547">Nucleotide-binding</keyword>
<dbReference type="SMART" id="SM00488">
    <property type="entry name" value="DEXDc2"/>
    <property type="match status" value="1"/>
</dbReference>
<keyword evidence="21" id="KW-1185">Reference proteome</keyword>
<dbReference type="PANTHER" id="PTHR11472">
    <property type="entry name" value="DNA REPAIR DEAD HELICASE RAD3/XP-D SUBFAMILY MEMBER"/>
    <property type="match status" value="1"/>
</dbReference>
<dbReference type="WBParaSite" id="SBAD_0000269701-mRNA-1">
    <property type="protein sequence ID" value="SBAD_0000269701-mRNA-1"/>
    <property type="gene ID" value="SBAD_0000269701"/>
</dbReference>
<keyword evidence="5" id="KW-0479">Metal-binding</keyword>